<feature type="compositionally biased region" description="Basic and acidic residues" evidence="1">
    <location>
        <begin position="17"/>
        <end position="36"/>
    </location>
</feature>
<gene>
    <name evidence="2" type="ORF">QG37_06573</name>
</gene>
<dbReference type="Proteomes" id="UP000037122">
    <property type="component" value="Unassembled WGS sequence"/>
</dbReference>
<dbReference type="AlphaFoldDB" id="A0A0L0NS94"/>
<protein>
    <submittedName>
        <fullName evidence="2">Uncharacterized protein</fullName>
    </submittedName>
</protein>
<comment type="caution">
    <text evidence="2">The sequence shown here is derived from an EMBL/GenBank/DDBJ whole genome shotgun (WGS) entry which is preliminary data.</text>
</comment>
<evidence type="ECO:0000313" key="3">
    <source>
        <dbReference type="Proteomes" id="UP000037122"/>
    </source>
</evidence>
<proteinExistence type="predicted"/>
<organism evidence="2 3">
    <name type="scientific">Candidozyma auris</name>
    <name type="common">Yeast</name>
    <name type="synonym">Candida auris</name>
    <dbReference type="NCBI Taxonomy" id="498019"/>
    <lineage>
        <taxon>Eukaryota</taxon>
        <taxon>Fungi</taxon>
        <taxon>Dikarya</taxon>
        <taxon>Ascomycota</taxon>
        <taxon>Saccharomycotina</taxon>
        <taxon>Pichiomycetes</taxon>
        <taxon>Metschnikowiaceae</taxon>
        <taxon>Candidozyma</taxon>
    </lineage>
</organism>
<dbReference type="EMBL" id="LGST01000046">
    <property type="protein sequence ID" value="KND97027.1"/>
    <property type="molecule type" value="Genomic_DNA"/>
</dbReference>
<dbReference type="VEuPathDB" id="FungiDB:QG37_06573"/>
<reference evidence="3" key="1">
    <citation type="journal article" date="2015" name="BMC Genomics">
        <title>Draft genome of a commonly misdiagnosed multidrug resistant pathogen Candida auris.</title>
        <authorList>
            <person name="Chatterjee S."/>
            <person name="Alampalli S.V."/>
            <person name="Nageshan R.K."/>
            <person name="Chettiar S.T."/>
            <person name="Joshi S."/>
            <person name="Tatu U.S."/>
        </authorList>
    </citation>
    <scope>NUCLEOTIDE SEQUENCE [LARGE SCALE GENOMIC DNA]</scope>
    <source>
        <strain evidence="3">6684</strain>
    </source>
</reference>
<accession>A0A0L0NS94</accession>
<feature type="region of interest" description="Disordered" evidence="1">
    <location>
        <begin position="12"/>
        <end position="38"/>
    </location>
</feature>
<sequence length="93" mass="10626">MAAPIIHNQAQIINDALRPKGSDTNDEAKEPKKEPSDMEAVMKPCISEPGWLKYRRYAFWSKNADMDEMSKPNIKPEIHEILAMKKMLVIFGP</sequence>
<evidence type="ECO:0000313" key="2">
    <source>
        <dbReference type="EMBL" id="KND97027.1"/>
    </source>
</evidence>
<evidence type="ECO:0000256" key="1">
    <source>
        <dbReference type="SAM" id="MobiDB-lite"/>
    </source>
</evidence>
<name>A0A0L0NS94_CANAR</name>